<dbReference type="Gene3D" id="2.60.120.620">
    <property type="entry name" value="q2cbj1_9rhob like domain"/>
    <property type="match status" value="1"/>
</dbReference>
<dbReference type="GO" id="GO:0016020">
    <property type="term" value="C:membrane"/>
    <property type="evidence" value="ECO:0007669"/>
    <property type="project" value="TreeGrafter"/>
</dbReference>
<evidence type="ECO:0000313" key="3">
    <source>
        <dbReference type="Proteomes" id="UP000288716"/>
    </source>
</evidence>
<dbReference type="AlphaFoldDB" id="A0A443SD51"/>
<name>A0A443SD51_9ACAR</name>
<evidence type="ECO:0000259" key="1">
    <source>
        <dbReference type="Pfam" id="PF13640"/>
    </source>
</evidence>
<dbReference type="Pfam" id="PF13640">
    <property type="entry name" value="2OG-FeII_Oxy_3"/>
    <property type="match status" value="1"/>
</dbReference>
<dbReference type="PANTHER" id="PTHR14650:SF1">
    <property type="entry name" value="2-OXOGLUTARATE AND IRON-DEPENDENT OXYGENASE DOMAIN-CONTAINING PROTEIN 3"/>
    <property type="match status" value="1"/>
</dbReference>
<dbReference type="InterPro" id="IPR044862">
    <property type="entry name" value="Pro_4_hyd_alph_FE2OG_OXY"/>
</dbReference>
<dbReference type="PANTHER" id="PTHR14650">
    <property type="entry name" value="PROLYL HYDROXYLASE-RELATED"/>
    <property type="match status" value="1"/>
</dbReference>
<dbReference type="VEuPathDB" id="VectorBase:LDEU006571"/>
<evidence type="ECO:0000313" key="2">
    <source>
        <dbReference type="EMBL" id="RWS25469.1"/>
    </source>
</evidence>
<comment type="caution">
    <text evidence="2">The sequence shown here is derived from an EMBL/GenBank/DDBJ whole genome shotgun (WGS) entry which is preliminary data.</text>
</comment>
<organism evidence="2 3">
    <name type="scientific">Leptotrombidium deliense</name>
    <dbReference type="NCBI Taxonomy" id="299467"/>
    <lineage>
        <taxon>Eukaryota</taxon>
        <taxon>Metazoa</taxon>
        <taxon>Ecdysozoa</taxon>
        <taxon>Arthropoda</taxon>
        <taxon>Chelicerata</taxon>
        <taxon>Arachnida</taxon>
        <taxon>Acari</taxon>
        <taxon>Acariformes</taxon>
        <taxon>Trombidiformes</taxon>
        <taxon>Prostigmata</taxon>
        <taxon>Anystina</taxon>
        <taxon>Parasitengona</taxon>
        <taxon>Trombiculoidea</taxon>
        <taxon>Trombiculidae</taxon>
        <taxon>Leptotrombidium</taxon>
    </lineage>
</organism>
<dbReference type="STRING" id="299467.A0A443SD51"/>
<feature type="domain" description="Prolyl 4-hydroxylase alpha subunit Fe(2+) 2OG dioxygenase" evidence="1">
    <location>
        <begin position="50"/>
        <end position="131"/>
    </location>
</feature>
<proteinExistence type="predicted"/>
<dbReference type="Proteomes" id="UP000288716">
    <property type="component" value="Unassembled WGS sequence"/>
</dbReference>
<gene>
    <name evidence="2" type="ORF">B4U80_08284</name>
</gene>
<keyword evidence="3" id="KW-1185">Reference proteome</keyword>
<accession>A0A443SD51</accession>
<dbReference type="OrthoDB" id="6413390at2759"/>
<sequence>MFSQCDYNLVKKISELVKHTISITFGLPAEKLYFTNVTQFTRHRPLTKFSEFRHVDKLRSPSLVVTSIVWLSTVDVDFYGGRTEFLTGGPEPYSPLLIDPKIGRFAAWTSSYENPHGVHEIIAGDRYSLIFTFTVNKRFGHETIDDLKRWSLDPANIPKNSGRRTLTFVKAYEPEY</sequence>
<reference evidence="2 3" key="1">
    <citation type="journal article" date="2018" name="Gigascience">
        <title>Genomes of trombidid mites reveal novel predicted allergens and laterally-transferred genes associated with secondary metabolism.</title>
        <authorList>
            <person name="Dong X."/>
            <person name="Chaisiri K."/>
            <person name="Xia D."/>
            <person name="Armstrong S.D."/>
            <person name="Fang Y."/>
            <person name="Donnelly M.J."/>
            <person name="Kadowaki T."/>
            <person name="McGarry J.W."/>
            <person name="Darby A.C."/>
            <person name="Makepeace B.L."/>
        </authorList>
    </citation>
    <scope>NUCLEOTIDE SEQUENCE [LARGE SCALE GENOMIC DNA]</scope>
    <source>
        <strain evidence="2">UoL-UT</strain>
    </source>
</reference>
<dbReference type="EMBL" id="NCKV01003678">
    <property type="protein sequence ID" value="RWS25469.1"/>
    <property type="molecule type" value="Genomic_DNA"/>
</dbReference>
<protein>
    <submittedName>
        <fullName evidence="2">2-oxoglutarate and iron-dependent oxygenase domain-containing protein 3-like protein</fullName>
    </submittedName>
</protein>
<dbReference type="InterPro" id="IPR039210">
    <property type="entry name" value="OGFOD3"/>
</dbReference>